<evidence type="ECO:0000256" key="4">
    <source>
        <dbReference type="SAM" id="Phobius"/>
    </source>
</evidence>
<reference evidence="6" key="1">
    <citation type="submission" date="2021-01" db="EMBL/GenBank/DDBJ databases">
        <authorList>
            <person name="Corre E."/>
            <person name="Pelletier E."/>
            <person name="Niang G."/>
            <person name="Scheremetjew M."/>
            <person name="Finn R."/>
            <person name="Kale V."/>
            <person name="Holt S."/>
            <person name="Cochrane G."/>
            <person name="Meng A."/>
            <person name="Brown T."/>
            <person name="Cohen L."/>
        </authorList>
    </citation>
    <scope>NUCLEOTIDE SEQUENCE</scope>
    <source>
        <strain evidence="6">Isolate 1302-5</strain>
    </source>
</reference>
<keyword evidence="2" id="KW-0175">Coiled coil</keyword>
<proteinExistence type="predicted"/>
<evidence type="ECO:0000313" key="6">
    <source>
        <dbReference type="EMBL" id="CAE2254806.1"/>
    </source>
</evidence>
<gene>
    <name evidence="6" type="ORF">OAUR00152_LOCUS23324</name>
</gene>
<keyword evidence="1" id="KW-0106">Calcium</keyword>
<feature type="region of interest" description="Disordered" evidence="3">
    <location>
        <begin position="1"/>
        <end position="41"/>
    </location>
</feature>
<dbReference type="AlphaFoldDB" id="A0A7S4MZL3"/>
<feature type="transmembrane region" description="Helical" evidence="4">
    <location>
        <begin position="101"/>
        <end position="127"/>
    </location>
</feature>
<dbReference type="GO" id="GO:0005509">
    <property type="term" value="F:calcium ion binding"/>
    <property type="evidence" value="ECO:0007669"/>
    <property type="project" value="InterPro"/>
</dbReference>
<evidence type="ECO:0000256" key="3">
    <source>
        <dbReference type="SAM" id="MobiDB-lite"/>
    </source>
</evidence>
<dbReference type="SUPFAM" id="SSF47473">
    <property type="entry name" value="EF-hand"/>
    <property type="match status" value="1"/>
</dbReference>
<keyword evidence="4" id="KW-0812">Transmembrane</keyword>
<dbReference type="EMBL" id="HBKQ01034110">
    <property type="protein sequence ID" value="CAE2254806.1"/>
    <property type="molecule type" value="Transcribed_RNA"/>
</dbReference>
<feature type="compositionally biased region" description="Basic and acidic residues" evidence="3">
    <location>
        <begin position="1"/>
        <end position="15"/>
    </location>
</feature>
<organism evidence="6">
    <name type="scientific">Odontella aurita</name>
    <dbReference type="NCBI Taxonomy" id="265563"/>
    <lineage>
        <taxon>Eukaryota</taxon>
        <taxon>Sar</taxon>
        <taxon>Stramenopiles</taxon>
        <taxon>Ochrophyta</taxon>
        <taxon>Bacillariophyta</taxon>
        <taxon>Mediophyceae</taxon>
        <taxon>Biddulphiophycidae</taxon>
        <taxon>Eupodiscales</taxon>
        <taxon>Odontellaceae</taxon>
        <taxon>Odontella</taxon>
    </lineage>
</organism>
<keyword evidence="4" id="KW-1133">Transmembrane helix</keyword>
<feature type="domain" description="EF-hand" evidence="5">
    <location>
        <begin position="49"/>
        <end position="84"/>
    </location>
</feature>
<dbReference type="InterPro" id="IPR011992">
    <property type="entry name" value="EF-hand-dom_pair"/>
</dbReference>
<evidence type="ECO:0000256" key="2">
    <source>
        <dbReference type="SAM" id="Coils"/>
    </source>
</evidence>
<feature type="compositionally biased region" description="Basic and acidic residues" evidence="3">
    <location>
        <begin position="197"/>
        <end position="209"/>
    </location>
</feature>
<dbReference type="InterPro" id="IPR002048">
    <property type="entry name" value="EF_hand_dom"/>
</dbReference>
<sequence>MAKEENAAEEAHAEGDLGTASSKTTKASREKTANTLSNISKNYDLDGDGKLDETEKIMRDYDKDNDGNLDMHEIHEIVKDLQRQKEELDHERKTMLNMRRVIIGLVAFTFILTLAMLGVSVAAAVLAKDTKTDSATSSFTDKNTNKALSTVSAGRRANFEMFRNGTEEGRRSLLAPILPFSGREFRRHRMMEETDNEGDRSLQRAKDDDFNSGDDDDALQFNFDDDEAFDDCKEKAGTITEYDFEDILDAFRNSEESYLFYVTDGNYDRRERMTFDKGWYNRRNEQLFILEDRCRRNKLYHIFECDNGSSRSCDYYTCLRREED</sequence>
<evidence type="ECO:0000259" key="5">
    <source>
        <dbReference type="PROSITE" id="PS50222"/>
    </source>
</evidence>
<keyword evidence="4" id="KW-0472">Membrane</keyword>
<name>A0A7S4MZL3_9STRA</name>
<dbReference type="InterPro" id="IPR018247">
    <property type="entry name" value="EF_Hand_1_Ca_BS"/>
</dbReference>
<evidence type="ECO:0000256" key="1">
    <source>
        <dbReference type="ARBA" id="ARBA00022837"/>
    </source>
</evidence>
<dbReference type="SMART" id="SM00054">
    <property type="entry name" value="EFh"/>
    <property type="match status" value="1"/>
</dbReference>
<dbReference type="PROSITE" id="PS00018">
    <property type="entry name" value="EF_HAND_1"/>
    <property type="match status" value="1"/>
</dbReference>
<feature type="region of interest" description="Disordered" evidence="3">
    <location>
        <begin position="192"/>
        <end position="213"/>
    </location>
</feature>
<dbReference type="PROSITE" id="PS50222">
    <property type="entry name" value="EF_HAND_2"/>
    <property type="match status" value="1"/>
</dbReference>
<feature type="coiled-coil region" evidence="2">
    <location>
        <begin position="71"/>
        <end position="101"/>
    </location>
</feature>
<accession>A0A7S4MZL3</accession>
<protein>
    <recommendedName>
        <fullName evidence="5">EF-hand domain-containing protein</fullName>
    </recommendedName>
</protein>
<dbReference type="Gene3D" id="1.10.238.10">
    <property type="entry name" value="EF-hand"/>
    <property type="match status" value="1"/>
</dbReference>